<dbReference type="InterPro" id="IPR055170">
    <property type="entry name" value="GFO_IDH_MocA-like_dom"/>
</dbReference>
<sequence>MFNIALFGAGRIGKVHAVNIHNHPDTKLYSIVDPYVEGANQLALQYNAKIQTIEEAMLDPDVHGVCIGSATDTHANFIELAAQNGKTILCEKPIDLELSRVRDCLAVLAKTPVSMLVGFNRRFDPQFKKLKSQFGAGVIGKAESLLITSRDPSPPPANYAKASGGMFRDMSIHDLDMARYILGEDPIAITAHGSCMVDKAIGEAGDIDTAVIVMNFPSGAIATISNSRRSGYGYDQRMELHGEKGLLQAGNMKEDLVQHWGESGCVSAKPQYFFLERYEQAYIAEWAHFVDVLAGKATPICDGNDGERALVLAEAALESMQTGKTVLL</sequence>
<gene>
    <name evidence="5" type="primary">iolG</name>
    <name evidence="5" type="ORF">MD535_20095</name>
</gene>
<dbReference type="RefSeq" id="WP_265676815.1">
    <property type="nucleotide sequence ID" value="NZ_JAKRRY010000035.1"/>
</dbReference>
<evidence type="ECO:0000313" key="6">
    <source>
        <dbReference type="Proteomes" id="UP001155587"/>
    </source>
</evidence>
<keyword evidence="2 5" id="KW-0560">Oxidoreductase</keyword>
<reference evidence="5" key="1">
    <citation type="submission" date="2022-02" db="EMBL/GenBank/DDBJ databases">
        <title>Vibrio sp. nov, a new bacterium isolated from seawater.</title>
        <authorList>
            <person name="Yuan Y."/>
        </authorList>
    </citation>
    <scope>NUCLEOTIDE SEQUENCE</scope>
    <source>
        <strain evidence="5">ZSDZ65</strain>
    </source>
</reference>
<feature type="domain" description="Gfo/Idh/MocA-like oxidoreductase N-terminal" evidence="3">
    <location>
        <begin position="2"/>
        <end position="119"/>
    </location>
</feature>
<evidence type="ECO:0000256" key="1">
    <source>
        <dbReference type="ARBA" id="ARBA00010928"/>
    </source>
</evidence>
<dbReference type="NCBIfam" id="TIGR04380">
    <property type="entry name" value="myo_inos_iolG"/>
    <property type="match status" value="1"/>
</dbReference>
<name>A0A9X3HY86_9VIBR</name>
<comment type="caution">
    <text evidence="5">The sequence shown here is derived from an EMBL/GenBank/DDBJ whole genome shotgun (WGS) entry which is preliminary data.</text>
</comment>
<dbReference type="EC" id="1.1.1.18" evidence="5"/>
<keyword evidence="6" id="KW-1185">Reference proteome</keyword>
<dbReference type="SUPFAM" id="SSF51735">
    <property type="entry name" value="NAD(P)-binding Rossmann-fold domains"/>
    <property type="match status" value="1"/>
</dbReference>
<evidence type="ECO:0000256" key="2">
    <source>
        <dbReference type="ARBA" id="ARBA00023002"/>
    </source>
</evidence>
<evidence type="ECO:0000313" key="5">
    <source>
        <dbReference type="EMBL" id="MCW8348291.1"/>
    </source>
</evidence>
<dbReference type="Gene3D" id="3.30.360.10">
    <property type="entry name" value="Dihydrodipicolinate Reductase, domain 2"/>
    <property type="match status" value="1"/>
</dbReference>
<evidence type="ECO:0000259" key="3">
    <source>
        <dbReference type="Pfam" id="PF01408"/>
    </source>
</evidence>
<dbReference type="SUPFAM" id="SSF55347">
    <property type="entry name" value="Glyceraldehyde-3-phosphate dehydrogenase-like, C-terminal domain"/>
    <property type="match status" value="1"/>
</dbReference>
<feature type="domain" description="GFO/IDH/MocA-like oxidoreductase" evidence="4">
    <location>
        <begin position="127"/>
        <end position="247"/>
    </location>
</feature>
<dbReference type="PANTHER" id="PTHR42840:SF3">
    <property type="entry name" value="BINDING ROSSMANN FOLD OXIDOREDUCTASE, PUTATIVE (AFU_ORTHOLOGUE AFUA_2G10240)-RELATED"/>
    <property type="match status" value="1"/>
</dbReference>
<dbReference type="InterPro" id="IPR000683">
    <property type="entry name" value="Gfo/Idh/MocA-like_OxRdtase_N"/>
</dbReference>
<dbReference type="GO" id="GO:0050112">
    <property type="term" value="F:inositol 2-dehydrogenase (NAD+) activity"/>
    <property type="evidence" value="ECO:0007669"/>
    <property type="project" value="UniProtKB-EC"/>
</dbReference>
<dbReference type="AlphaFoldDB" id="A0A9X3HY86"/>
<accession>A0A9X3HY86</accession>
<dbReference type="Pfam" id="PF01408">
    <property type="entry name" value="GFO_IDH_MocA"/>
    <property type="match status" value="1"/>
</dbReference>
<dbReference type="PANTHER" id="PTHR42840">
    <property type="entry name" value="NAD(P)-BINDING ROSSMANN-FOLD SUPERFAMILY PROTEIN-RELATED"/>
    <property type="match status" value="1"/>
</dbReference>
<dbReference type="InterPro" id="IPR036291">
    <property type="entry name" value="NAD(P)-bd_dom_sf"/>
</dbReference>
<dbReference type="Pfam" id="PF22725">
    <property type="entry name" value="GFO_IDH_MocA_C3"/>
    <property type="match status" value="1"/>
</dbReference>
<dbReference type="InterPro" id="IPR030827">
    <property type="entry name" value="Myo_inos_IolG"/>
</dbReference>
<proteinExistence type="inferred from homology"/>
<evidence type="ECO:0000259" key="4">
    <source>
        <dbReference type="Pfam" id="PF22725"/>
    </source>
</evidence>
<comment type="similarity">
    <text evidence="1">Belongs to the Gfo/Idh/MocA family.</text>
</comment>
<dbReference type="Proteomes" id="UP001155587">
    <property type="component" value="Unassembled WGS sequence"/>
</dbReference>
<dbReference type="EMBL" id="JAKRRY010000035">
    <property type="protein sequence ID" value="MCW8348291.1"/>
    <property type="molecule type" value="Genomic_DNA"/>
</dbReference>
<protein>
    <submittedName>
        <fullName evidence="5">Inositol 2-dehydrogenase</fullName>
        <ecNumber evidence="5">1.1.1.18</ecNumber>
    </submittedName>
</protein>
<dbReference type="GO" id="GO:0000166">
    <property type="term" value="F:nucleotide binding"/>
    <property type="evidence" value="ECO:0007669"/>
    <property type="project" value="InterPro"/>
</dbReference>
<organism evidence="5 6">
    <name type="scientific">Vibrio qingdaonensis</name>
    <dbReference type="NCBI Taxonomy" id="2829491"/>
    <lineage>
        <taxon>Bacteria</taxon>
        <taxon>Pseudomonadati</taxon>
        <taxon>Pseudomonadota</taxon>
        <taxon>Gammaproteobacteria</taxon>
        <taxon>Vibrionales</taxon>
        <taxon>Vibrionaceae</taxon>
        <taxon>Vibrio</taxon>
    </lineage>
</organism>
<dbReference type="Gene3D" id="3.40.50.720">
    <property type="entry name" value="NAD(P)-binding Rossmann-like Domain"/>
    <property type="match status" value="1"/>
</dbReference>